<evidence type="ECO:0000256" key="5">
    <source>
        <dbReference type="ARBA" id="ARBA00022842"/>
    </source>
</evidence>
<keyword evidence="5" id="KW-0460">Magnesium</keyword>
<comment type="cofactor">
    <cofactor evidence="2">
        <name>Mg(2+)</name>
        <dbReference type="ChEBI" id="CHEBI:18420"/>
    </cofactor>
</comment>
<dbReference type="InterPro" id="IPR045121">
    <property type="entry name" value="CoAse"/>
</dbReference>
<proteinExistence type="predicted"/>
<dbReference type="Gene3D" id="3.90.79.10">
    <property type="entry name" value="Nucleoside Triphosphate Pyrophosphohydrolase"/>
    <property type="match status" value="1"/>
</dbReference>
<dbReference type="InterPro" id="IPR000086">
    <property type="entry name" value="NUDIX_hydrolase_dom"/>
</dbReference>
<comment type="caution">
    <text evidence="8">The sequence shown here is derived from an EMBL/GenBank/DDBJ whole genome shotgun (WGS) entry which is preliminary data.</text>
</comment>
<evidence type="ECO:0000256" key="6">
    <source>
        <dbReference type="ARBA" id="ARBA00023211"/>
    </source>
</evidence>
<dbReference type="NCBIfam" id="NF007980">
    <property type="entry name" value="PRK10707.1"/>
    <property type="match status" value="1"/>
</dbReference>
<reference evidence="9" key="1">
    <citation type="journal article" date="2019" name="Int. J. Syst. Evol. Microbiol.">
        <title>The Global Catalogue of Microorganisms (GCM) 10K type strain sequencing project: providing services to taxonomists for standard genome sequencing and annotation.</title>
        <authorList>
            <consortium name="The Broad Institute Genomics Platform"/>
            <consortium name="The Broad Institute Genome Sequencing Center for Infectious Disease"/>
            <person name="Wu L."/>
            <person name="Ma J."/>
        </authorList>
    </citation>
    <scope>NUCLEOTIDE SEQUENCE [LARGE SCALE GENOMIC DNA]</scope>
    <source>
        <strain evidence="9">CCUG 54518</strain>
    </source>
</reference>
<gene>
    <name evidence="8" type="ORF">ACFQNJ_18415</name>
</gene>
<evidence type="ECO:0000256" key="1">
    <source>
        <dbReference type="ARBA" id="ARBA00001936"/>
    </source>
</evidence>
<evidence type="ECO:0000256" key="4">
    <source>
        <dbReference type="ARBA" id="ARBA00022801"/>
    </source>
</evidence>
<keyword evidence="9" id="KW-1185">Reference proteome</keyword>
<protein>
    <submittedName>
        <fullName evidence="8">CoA pyrophosphatase</fullName>
    </submittedName>
</protein>
<evidence type="ECO:0000313" key="8">
    <source>
        <dbReference type="EMBL" id="MFC7436486.1"/>
    </source>
</evidence>
<dbReference type="PANTHER" id="PTHR12992:SF11">
    <property type="entry name" value="MITOCHONDRIAL COENZYME A DIPHOSPHATASE NUDT8"/>
    <property type="match status" value="1"/>
</dbReference>
<evidence type="ECO:0000259" key="7">
    <source>
        <dbReference type="PROSITE" id="PS51462"/>
    </source>
</evidence>
<dbReference type="Pfam" id="PF00293">
    <property type="entry name" value="NUDIX"/>
    <property type="match status" value="1"/>
</dbReference>
<keyword evidence="6" id="KW-0464">Manganese</keyword>
<comment type="cofactor">
    <cofactor evidence="1">
        <name>Mn(2+)</name>
        <dbReference type="ChEBI" id="CHEBI:29035"/>
    </cofactor>
</comment>
<dbReference type="RefSeq" id="WP_382260147.1">
    <property type="nucleotide sequence ID" value="NZ_JBHTBX010000019.1"/>
</dbReference>
<dbReference type="SUPFAM" id="SSF55811">
    <property type="entry name" value="Nudix"/>
    <property type="match status" value="1"/>
</dbReference>
<name>A0ABW2REI2_9BURK</name>
<keyword evidence="4" id="KW-0378">Hydrolase</keyword>
<evidence type="ECO:0000313" key="9">
    <source>
        <dbReference type="Proteomes" id="UP001596495"/>
    </source>
</evidence>
<feature type="domain" description="Nudix hydrolase" evidence="7">
    <location>
        <begin position="59"/>
        <end position="193"/>
    </location>
</feature>
<evidence type="ECO:0000256" key="2">
    <source>
        <dbReference type="ARBA" id="ARBA00001946"/>
    </source>
</evidence>
<dbReference type="InterPro" id="IPR015797">
    <property type="entry name" value="NUDIX_hydrolase-like_dom_sf"/>
</dbReference>
<dbReference type="Proteomes" id="UP001596495">
    <property type="component" value="Unassembled WGS sequence"/>
</dbReference>
<dbReference type="CDD" id="cd03426">
    <property type="entry name" value="NUDIX_CoAse_Nudt7"/>
    <property type="match status" value="1"/>
</dbReference>
<evidence type="ECO:0000256" key="3">
    <source>
        <dbReference type="ARBA" id="ARBA00022723"/>
    </source>
</evidence>
<dbReference type="PANTHER" id="PTHR12992">
    <property type="entry name" value="NUDIX HYDROLASE"/>
    <property type="match status" value="1"/>
</dbReference>
<organism evidence="8 9">
    <name type="scientific">Hydrogenophaga bisanensis</name>
    <dbReference type="NCBI Taxonomy" id="439611"/>
    <lineage>
        <taxon>Bacteria</taxon>
        <taxon>Pseudomonadati</taxon>
        <taxon>Pseudomonadota</taxon>
        <taxon>Betaproteobacteria</taxon>
        <taxon>Burkholderiales</taxon>
        <taxon>Comamonadaceae</taxon>
        <taxon>Hydrogenophaga</taxon>
    </lineage>
</organism>
<dbReference type="PROSITE" id="PS51462">
    <property type="entry name" value="NUDIX"/>
    <property type="match status" value="1"/>
</dbReference>
<dbReference type="EMBL" id="JBHTBX010000019">
    <property type="protein sequence ID" value="MFC7436486.1"/>
    <property type="molecule type" value="Genomic_DNA"/>
</dbReference>
<accession>A0ABW2REI2</accession>
<sequence>MSTILPRFDPREVPVIEPQDPRALIPVGREQLKPAALRRRFARPPEWVPELRREQRFTDRQPAAAAVLMPVVMREEPTLILTQRTDHLSTHSGQVALPGGRVDPEDGGAVVAALREAEEEIGLDRSHVEVLGMLPEYITGTAFHVTPVVGLVQPDVHLVPNPHEVAAVFEVPLSFLMNPAHHRLHALSFEGQVRHWYSMPYDDGIEERYIWGATAGMLRNLYHFLSA</sequence>
<keyword evidence="3" id="KW-0479">Metal-binding</keyword>